<dbReference type="RefSeq" id="WP_133616207.1">
    <property type="nucleotide sequence ID" value="NZ_SNYA01000002.1"/>
</dbReference>
<dbReference type="SUPFAM" id="SSF53474">
    <property type="entry name" value="alpha/beta-Hydrolases"/>
    <property type="match status" value="1"/>
</dbReference>
<dbReference type="PRINTS" id="PR00111">
    <property type="entry name" value="ABHYDROLASE"/>
</dbReference>
<dbReference type="InterPro" id="IPR050266">
    <property type="entry name" value="AB_hydrolase_sf"/>
</dbReference>
<dbReference type="Proteomes" id="UP000295601">
    <property type="component" value="Unassembled WGS sequence"/>
</dbReference>
<dbReference type="PANTHER" id="PTHR43798:SF33">
    <property type="entry name" value="HYDROLASE, PUTATIVE (AFU_ORTHOLOGUE AFUA_2G14860)-RELATED"/>
    <property type="match status" value="1"/>
</dbReference>
<gene>
    <name evidence="2" type="ORF">EDF62_1057</name>
</gene>
<protein>
    <submittedName>
        <fullName evidence="2">Pimeloyl-ACP methyl ester carboxylesterase</fullName>
    </submittedName>
</protein>
<dbReference type="GO" id="GO:0047372">
    <property type="term" value="F:monoacylglycerol lipase activity"/>
    <property type="evidence" value="ECO:0007669"/>
    <property type="project" value="TreeGrafter"/>
</dbReference>
<organism evidence="2 3">
    <name type="scientific">Leucobacter luti</name>
    <dbReference type="NCBI Taxonomy" id="340320"/>
    <lineage>
        <taxon>Bacteria</taxon>
        <taxon>Bacillati</taxon>
        <taxon>Actinomycetota</taxon>
        <taxon>Actinomycetes</taxon>
        <taxon>Micrococcales</taxon>
        <taxon>Microbacteriaceae</taxon>
        <taxon>Leucobacter</taxon>
    </lineage>
</organism>
<proteinExistence type="predicted"/>
<sequence length="296" mass="31615">MSTDPEFRFLASDAARVARSAPVPEVTRVSVPVGDGRTMSGLSFTPSEPPRMVVLHGAGLNAHSFDPLLLALDVPALALDLPGHGRSDWRADADYRPDHLADDVVTALETLASEPVLLLGHSLGGLTAALVAAAKPELVRALVIIDITPGVSPQGDTGAIAEFISGKRDFATIDEIVERALEFGIGSNRDALTRGVSLNTRRRPDGRWEWTHHFAHLNGLSPSDDPHPYAQLWASLQTLEVPLKLIRASDGIVSDELASEWAEQLPSSTINVVAGPHNLHEAAPVALAEAIRPLRP</sequence>
<dbReference type="GO" id="GO:0016020">
    <property type="term" value="C:membrane"/>
    <property type="evidence" value="ECO:0007669"/>
    <property type="project" value="TreeGrafter"/>
</dbReference>
<name>A0A4R6S747_9MICO</name>
<keyword evidence="3" id="KW-1185">Reference proteome</keyword>
<evidence type="ECO:0000313" key="3">
    <source>
        <dbReference type="Proteomes" id="UP000295601"/>
    </source>
</evidence>
<dbReference type="Pfam" id="PF00561">
    <property type="entry name" value="Abhydrolase_1"/>
    <property type="match status" value="1"/>
</dbReference>
<dbReference type="InterPro" id="IPR029058">
    <property type="entry name" value="AB_hydrolase_fold"/>
</dbReference>
<reference evidence="2 3" key="1">
    <citation type="submission" date="2019-03" db="EMBL/GenBank/DDBJ databases">
        <title>Genomic analyses of the natural microbiome of Caenorhabditis elegans.</title>
        <authorList>
            <person name="Samuel B."/>
        </authorList>
    </citation>
    <scope>NUCLEOTIDE SEQUENCE [LARGE SCALE GENOMIC DNA]</scope>
    <source>
        <strain evidence="2 3">JUb18</strain>
    </source>
</reference>
<dbReference type="OrthoDB" id="63519at2"/>
<dbReference type="GO" id="GO:0046464">
    <property type="term" value="P:acylglycerol catabolic process"/>
    <property type="evidence" value="ECO:0007669"/>
    <property type="project" value="TreeGrafter"/>
</dbReference>
<dbReference type="EMBL" id="SNYA01000002">
    <property type="protein sequence ID" value="TDP94636.1"/>
    <property type="molecule type" value="Genomic_DNA"/>
</dbReference>
<evidence type="ECO:0000259" key="1">
    <source>
        <dbReference type="Pfam" id="PF00561"/>
    </source>
</evidence>
<comment type="caution">
    <text evidence="2">The sequence shown here is derived from an EMBL/GenBank/DDBJ whole genome shotgun (WGS) entry which is preliminary data.</text>
</comment>
<dbReference type="PANTHER" id="PTHR43798">
    <property type="entry name" value="MONOACYLGLYCEROL LIPASE"/>
    <property type="match status" value="1"/>
</dbReference>
<dbReference type="AlphaFoldDB" id="A0A4R6S747"/>
<dbReference type="Gene3D" id="3.40.50.1820">
    <property type="entry name" value="alpha/beta hydrolase"/>
    <property type="match status" value="1"/>
</dbReference>
<evidence type="ECO:0000313" key="2">
    <source>
        <dbReference type="EMBL" id="TDP94636.1"/>
    </source>
</evidence>
<feature type="domain" description="AB hydrolase-1" evidence="1">
    <location>
        <begin position="50"/>
        <end position="188"/>
    </location>
</feature>
<accession>A0A4R6S747</accession>
<dbReference type="InterPro" id="IPR000073">
    <property type="entry name" value="AB_hydrolase_1"/>
</dbReference>